<gene>
    <name evidence="2" type="ORF">FXB42_06885</name>
</gene>
<dbReference type="Gene3D" id="3.30.70.270">
    <property type="match status" value="1"/>
</dbReference>
<comment type="caution">
    <text evidence="2">The sequence shown here is derived from an EMBL/GenBank/DDBJ whole genome shotgun (WGS) entry which is preliminary data.</text>
</comment>
<evidence type="ECO:0000313" key="3">
    <source>
        <dbReference type="Proteomes" id="UP000322619"/>
    </source>
</evidence>
<accession>A0A5D0WQ56</accession>
<dbReference type="RefSeq" id="WP_148637283.1">
    <property type="nucleotide sequence ID" value="NZ_CP087994.1"/>
</dbReference>
<name>A0A5D0WQ56_9FIRM</name>
<dbReference type="InterPro" id="IPR029787">
    <property type="entry name" value="Nucleotide_cyclase"/>
</dbReference>
<dbReference type="InterPro" id="IPR050469">
    <property type="entry name" value="Diguanylate_Cyclase"/>
</dbReference>
<sequence>MATHHITVSIGVAYCGENQVKNYESIIARADQAVYAAKRAGRNKVYLEQSEL</sequence>
<dbReference type="NCBIfam" id="TIGR00254">
    <property type="entry name" value="GGDEF"/>
    <property type="match status" value="1"/>
</dbReference>
<dbReference type="AlphaFoldDB" id="A0A5D0WQ56"/>
<dbReference type="PANTHER" id="PTHR45138:SF9">
    <property type="entry name" value="DIGUANYLATE CYCLASE DGCM-RELATED"/>
    <property type="match status" value="1"/>
</dbReference>
<evidence type="ECO:0000259" key="1">
    <source>
        <dbReference type="PROSITE" id="PS50887"/>
    </source>
</evidence>
<dbReference type="InterPro" id="IPR043128">
    <property type="entry name" value="Rev_trsase/Diguanyl_cyclase"/>
</dbReference>
<dbReference type="EMBL" id="VSLA01000012">
    <property type="protein sequence ID" value="TYC86203.1"/>
    <property type="molecule type" value="Genomic_DNA"/>
</dbReference>
<dbReference type="PANTHER" id="PTHR45138">
    <property type="entry name" value="REGULATORY COMPONENTS OF SENSORY TRANSDUCTION SYSTEM"/>
    <property type="match status" value="1"/>
</dbReference>
<dbReference type="PROSITE" id="PS50887">
    <property type="entry name" value="GGDEF"/>
    <property type="match status" value="1"/>
</dbReference>
<dbReference type="GO" id="GO:0052621">
    <property type="term" value="F:diguanylate cyclase activity"/>
    <property type="evidence" value="ECO:0007669"/>
    <property type="project" value="TreeGrafter"/>
</dbReference>
<organism evidence="2 3">
    <name type="scientific">Acetobacterium wieringae</name>
    <dbReference type="NCBI Taxonomy" id="52694"/>
    <lineage>
        <taxon>Bacteria</taxon>
        <taxon>Bacillati</taxon>
        <taxon>Bacillota</taxon>
        <taxon>Clostridia</taxon>
        <taxon>Eubacteriales</taxon>
        <taxon>Eubacteriaceae</taxon>
        <taxon>Acetobacterium</taxon>
    </lineage>
</organism>
<reference evidence="2 3" key="1">
    <citation type="submission" date="2019-08" db="EMBL/GenBank/DDBJ databases">
        <title>Isolation and enrichment of carboxydotrophic bacteria from anaerobic sludge for the production of bio-based chemicals from syngas.</title>
        <authorList>
            <person name="Antares A.L."/>
            <person name="Moreira J."/>
            <person name="Diender M."/>
            <person name="Parshina S.N."/>
            <person name="Stams A.J.M."/>
            <person name="Alves M."/>
            <person name="Alves J.I."/>
            <person name="Sousa D.Z."/>
        </authorList>
    </citation>
    <scope>NUCLEOTIDE SEQUENCE [LARGE SCALE GENOMIC DNA]</scope>
    <source>
        <strain evidence="2 3">JM</strain>
    </source>
</reference>
<protein>
    <submittedName>
        <fullName evidence="2">Diguanylate cyclase</fullName>
    </submittedName>
</protein>
<dbReference type="InterPro" id="IPR000160">
    <property type="entry name" value="GGDEF_dom"/>
</dbReference>
<feature type="domain" description="GGDEF" evidence="1">
    <location>
        <begin position="1"/>
        <end position="50"/>
    </location>
</feature>
<dbReference type="SUPFAM" id="SSF55073">
    <property type="entry name" value="Nucleotide cyclase"/>
    <property type="match status" value="1"/>
</dbReference>
<proteinExistence type="predicted"/>
<dbReference type="Pfam" id="PF00990">
    <property type="entry name" value="GGDEF"/>
    <property type="match status" value="1"/>
</dbReference>
<evidence type="ECO:0000313" key="2">
    <source>
        <dbReference type="EMBL" id="TYC86203.1"/>
    </source>
</evidence>
<dbReference type="Proteomes" id="UP000322619">
    <property type="component" value="Unassembled WGS sequence"/>
</dbReference>